<evidence type="ECO:0000256" key="5">
    <source>
        <dbReference type="ARBA" id="ARBA00022692"/>
    </source>
</evidence>
<dbReference type="EMBL" id="FNEK01000024">
    <property type="protein sequence ID" value="SDJ77648.1"/>
    <property type="molecule type" value="Genomic_DNA"/>
</dbReference>
<dbReference type="GO" id="GO:0005886">
    <property type="term" value="C:plasma membrane"/>
    <property type="evidence" value="ECO:0007669"/>
    <property type="project" value="UniProtKB-SubCell"/>
</dbReference>
<dbReference type="PANTHER" id="PTHR35011:SF10">
    <property type="entry name" value="TRAP TRANSPORTER SMALL PERMEASE PROTEIN"/>
    <property type="match status" value="1"/>
</dbReference>
<feature type="transmembrane region" description="Helical" evidence="9">
    <location>
        <begin position="7"/>
        <end position="31"/>
    </location>
</feature>
<evidence type="ECO:0000313" key="11">
    <source>
        <dbReference type="EMBL" id="SDJ77648.1"/>
    </source>
</evidence>
<keyword evidence="4 9" id="KW-0997">Cell inner membrane</keyword>
<accession>A0A1G8WH51</accession>
<dbReference type="GO" id="GO:0022857">
    <property type="term" value="F:transmembrane transporter activity"/>
    <property type="evidence" value="ECO:0007669"/>
    <property type="project" value="UniProtKB-UniRule"/>
</dbReference>
<dbReference type="Pfam" id="PF04290">
    <property type="entry name" value="DctQ"/>
    <property type="match status" value="1"/>
</dbReference>
<dbReference type="Proteomes" id="UP000199382">
    <property type="component" value="Unassembled WGS sequence"/>
</dbReference>
<dbReference type="InterPro" id="IPR055348">
    <property type="entry name" value="DctQ"/>
</dbReference>
<name>A0A1G8WH51_9RHOB</name>
<dbReference type="PANTHER" id="PTHR35011">
    <property type="entry name" value="2,3-DIKETO-L-GULONATE TRAP TRANSPORTER SMALL PERMEASE PROTEIN YIAM"/>
    <property type="match status" value="1"/>
</dbReference>
<dbReference type="RefSeq" id="WP_093156398.1">
    <property type="nucleotide sequence ID" value="NZ_FNEK01000024.1"/>
</dbReference>
<evidence type="ECO:0000256" key="7">
    <source>
        <dbReference type="ARBA" id="ARBA00023136"/>
    </source>
</evidence>
<feature type="transmembrane region" description="Helical" evidence="9">
    <location>
        <begin position="131"/>
        <end position="154"/>
    </location>
</feature>
<comment type="similarity">
    <text evidence="8 9">Belongs to the TRAP transporter small permease family.</text>
</comment>
<keyword evidence="5 9" id="KW-0812">Transmembrane</keyword>
<protein>
    <recommendedName>
        <fullName evidence="9">TRAP transporter small permease protein</fullName>
    </recommendedName>
</protein>
<gene>
    <name evidence="11" type="ORF">SAMN04488026_10243</name>
</gene>
<dbReference type="InterPro" id="IPR007387">
    <property type="entry name" value="TRAP_DctQ"/>
</dbReference>
<evidence type="ECO:0000256" key="1">
    <source>
        <dbReference type="ARBA" id="ARBA00004429"/>
    </source>
</evidence>
<evidence type="ECO:0000313" key="12">
    <source>
        <dbReference type="Proteomes" id="UP000199382"/>
    </source>
</evidence>
<keyword evidence="6 9" id="KW-1133">Transmembrane helix</keyword>
<feature type="transmembrane region" description="Helical" evidence="9">
    <location>
        <begin position="51"/>
        <end position="71"/>
    </location>
</feature>
<organism evidence="11 12">
    <name type="scientific">Aliiruegeria lutimaris</name>
    <dbReference type="NCBI Taxonomy" id="571298"/>
    <lineage>
        <taxon>Bacteria</taxon>
        <taxon>Pseudomonadati</taxon>
        <taxon>Pseudomonadota</taxon>
        <taxon>Alphaproteobacteria</taxon>
        <taxon>Rhodobacterales</taxon>
        <taxon>Roseobacteraceae</taxon>
        <taxon>Aliiruegeria</taxon>
    </lineage>
</organism>
<evidence type="ECO:0000256" key="3">
    <source>
        <dbReference type="ARBA" id="ARBA00022475"/>
    </source>
</evidence>
<feature type="domain" description="Tripartite ATP-independent periplasmic transporters DctQ component" evidence="10">
    <location>
        <begin position="35"/>
        <end position="162"/>
    </location>
</feature>
<keyword evidence="3" id="KW-1003">Cell membrane</keyword>
<dbReference type="STRING" id="571298.SAMN04488026_10243"/>
<keyword evidence="12" id="KW-1185">Reference proteome</keyword>
<evidence type="ECO:0000259" key="10">
    <source>
        <dbReference type="Pfam" id="PF04290"/>
    </source>
</evidence>
<evidence type="ECO:0000256" key="9">
    <source>
        <dbReference type="RuleBase" id="RU369079"/>
    </source>
</evidence>
<feature type="transmembrane region" description="Helical" evidence="9">
    <location>
        <begin position="92"/>
        <end position="111"/>
    </location>
</feature>
<evidence type="ECO:0000256" key="8">
    <source>
        <dbReference type="ARBA" id="ARBA00038436"/>
    </source>
</evidence>
<reference evidence="11 12" key="1">
    <citation type="submission" date="2016-10" db="EMBL/GenBank/DDBJ databases">
        <authorList>
            <person name="de Groot N.N."/>
        </authorList>
    </citation>
    <scope>NUCLEOTIDE SEQUENCE [LARGE SCALE GENOMIC DNA]</scope>
    <source>
        <strain evidence="11 12">DSM 25294</strain>
    </source>
</reference>
<evidence type="ECO:0000256" key="2">
    <source>
        <dbReference type="ARBA" id="ARBA00022448"/>
    </source>
</evidence>
<comment type="subunit">
    <text evidence="9">The complex comprises the extracytoplasmic solute receptor protein and the two transmembrane proteins.</text>
</comment>
<dbReference type="GO" id="GO:0015740">
    <property type="term" value="P:C4-dicarboxylate transport"/>
    <property type="evidence" value="ECO:0007669"/>
    <property type="project" value="TreeGrafter"/>
</dbReference>
<keyword evidence="2 9" id="KW-0813">Transport</keyword>
<comment type="subcellular location">
    <subcellularLocation>
        <location evidence="1 9">Cell inner membrane</location>
        <topology evidence="1 9">Multi-pass membrane protein</topology>
    </subcellularLocation>
</comment>
<dbReference type="OrthoDB" id="9797534at2"/>
<sequence length="174" mass="18361">MRRVLDALYTAAGGLAALCILAICLLISAQVGLNILARVGGPALSFTIPSYADFAGFGLAAASFLAMAYTLRAGAHIRVNLLVSRLPQGAQWVAEMLSLALGTAMVGYATWFSVQLLMESLHYGDTSPGIIAVPLWIPQLTMVTGLVLLTVALLDTLVESLRNRAPVIIDFGSE</sequence>
<evidence type="ECO:0000256" key="4">
    <source>
        <dbReference type="ARBA" id="ARBA00022519"/>
    </source>
</evidence>
<keyword evidence="7 9" id="KW-0472">Membrane</keyword>
<proteinExistence type="inferred from homology"/>
<evidence type="ECO:0000256" key="6">
    <source>
        <dbReference type="ARBA" id="ARBA00022989"/>
    </source>
</evidence>
<dbReference type="AlphaFoldDB" id="A0A1G8WH51"/>
<comment type="function">
    <text evidence="9">Part of the tripartite ATP-independent periplasmic (TRAP) transport system.</text>
</comment>